<accession>A0A9D4JK24</accession>
<name>A0A9D4JK24_DREPO</name>
<evidence type="ECO:0000313" key="2">
    <source>
        <dbReference type="EMBL" id="KAH3811683.1"/>
    </source>
</evidence>
<comment type="caution">
    <text evidence="2">The sequence shown here is derived from an EMBL/GenBank/DDBJ whole genome shotgun (WGS) entry which is preliminary data.</text>
</comment>
<reference evidence="2" key="2">
    <citation type="submission" date="2020-11" db="EMBL/GenBank/DDBJ databases">
        <authorList>
            <person name="McCartney M.A."/>
            <person name="Auch B."/>
            <person name="Kono T."/>
            <person name="Mallez S."/>
            <person name="Becker A."/>
            <person name="Gohl D.M."/>
            <person name="Silverstein K.A.T."/>
            <person name="Koren S."/>
            <person name="Bechman K.B."/>
            <person name="Herman A."/>
            <person name="Abrahante J.E."/>
            <person name="Garbe J."/>
        </authorList>
    </citation>
    <scope>NUCLEOTIDE SEQUENCE</scope>
    <source>
        <strain evidence="2">Duluth1</strain>
        <tissue evidence="2">Whole animal</tissue>
    </source>
</reference>
<proteinExistence type="predicted"/>
<reference evidence="2" key="1">
    <citation type="journal article" date="2019" name="bioRxiv">
        <title>The Genome of the Zebra Mussel, Dreissena polymorpha: A Resource for Invasive Species Research.</title>
        <authorList>
            <person name="McCartney M.A."/>
            <person name="Auch B."/>
            <person name="Kono T."/>
            <person name="Mallez S."/>
            <person name="Zhang Y."/>
            <person name="Obille A."/>
            <person name="Becker A."/>
            <person name="Abrahante J.E."/>
            <person name="Garbe J."/>
            <person name="Badalamenti J.P."/>
            <person name="Herman A."/>
            <person name="Mangelson H."/>
            <person name="Liachko I."/>
            <person name="Sullivan S."/>
            <person name="Sone E.D."/>
            <person name="Koren S."/>
            <person name="Silverstein K.A.T."/>
            <person name="Beckman K.B."/>
            <person name="Gohl D.M."/>
        </authorList>
    </citation>
    <scope>NUCLEOTIDE SEQUENCE</scope>
    <source>
        <strain evidence="2">Duluth1</strain>
        <tissue evidence="2">Whole animal</tissue>
    </source>
</reference>
<dbReference type="AlphaFoldDB" id="A0A9D4JK24"/>
<feature type="region of interest" description="Disordered" evidence="1">
    <location>
        <begin position="1"/>
        <end position="21"/>
    </location>
</feature>
<protein>
    <submittedName>
        <fullName evidence="2">Uncharacterized protein</fullName>
    </submittedName>
</protein>
<gene>
    <name evidence="2" type="ORF">DPMN_140095</name>
</gene>
<evidence type="ECO:0000313" key="3">
    <source>
        <dbReference type="Proteomes" id="UP000828390"/>
    </source>
</evidence>
<dbReference type="Proteomes" id="UP000828390">
    <property type="component" value="Unassembled WGS sequence"/>
</dbReference>
<sequence length="104" mass="11774">MHGITRFANSRKNASPPGGHVFQQTGNNLELIQDIITTNAVTMFYEDWTQNVTSRVFTRTTANPPGGNVFQPLGTIFELVQDIIGTRHLTHLYEDRTIMWPPEC</sequence>
<keyword evidence="3" id="KW-1185">Reference proteome</keyword>
<evidence type="ECO:0000256" key="1">
    <source>
        <dbReference type="SAM" id="MobiDB-lite"/>
    </source>
</evidence>
<organism evidence="2 3">
    <name type="scientific">Dreissena polymorpha</name>
    <name type="common">Zebra mussel</name>
    <name type="synonym">Mytilus polymorpha</name>
    <dbReference type="NCBI Taxonomy" id="45954"/>
    <lineage>
        <taxon>Eukaryota</taxon>
        <taxon>Metazoa</taxon>
        <taxon>Spiralia</taxon>
        <taxon>Lophotrochozoa</taxon>
        <taxon>Mollusca</taxon>
        <taxon>Bivalvia</taxon>
        <taxon>Autobranchia</taxon>
        <taxon>Heteroconchia</taxon>
        <taxon>Euheterodonta</taxon>
        <taxon>Imparidentia</taxon>
        <taxon>Neoheterodontei</taxon>
        <taxon>Myida</taxon>
        <taxon>Dreissenoidea</taxon>
        <taxon>Dreissenidae</taxon>
        <taxon>Dreissena</taxon>
    </lineage>
</organism>
<dbReference type="EMBL" id="JAIWYP010000006">
    <property type="protein sequence ID" value="KAH3811683.1"/>
    <property type="molecule type" value="Genomic_DNA"/>
</dbReference>